<dbReference type="Proteomes" id="UP000184389">
    <property type="component" value="Unassembled WGS sequence"/>
</dbReference>
<dbReference type="EMBL" id="FQXR01000003">
    <property type="protein sequence ID" value="SHH56222.1"/>
    <property type="molecule type" value="Genomic_DNA"/>
</dbReference>
<name>A0A1M5TZL3_9FIRM</name>
<evidence type="ECO:0000313" key="1">
    <source>
        <dbReference type="EMBL" id="SHH56222.1"/>
    </source>
</evidence>
<sequence length="42" mass="4897">MFKLERLNVVKIVATEYEKEKLESKGFVEVKENEKPKGKATK</sequence>
<accession>A0A1M5TZL3</accession>
<dbReference type="AlphaFoldDB" id="A0A1M5TZL3"/>
<protein>
    <submittedName>
        <fullName evidence="1">Uncharacterized protein</fullName>
    </submittedName>
</protein>
<reference evidence="1 2" key="1">
    <citation type="submission" date="2016-11" db="EMBL/GenBank/DDBJ databases">
        <authorList>
            <person name="Jaros S."/>
            <person name="Januszkiewicz K."/>
            <person name="Wedrychowicz H."/>
        </authorList>
    </citation>
    <scope>NUCLEOTIDE SEQUENCE [LARGE SCALE GENOMIC DNA]</scope>
    <source>
        <strain evidence="1 2">DSM 13106</strain>
    </source>
</reference>
<gene>
    <name evidence="1" type="ORF">SAMN02745180_00481</name>
</gene>
<dbReference type="RefSeq" id="WP_143147119.1">
    <property type="nucleotide sequence ID" value="NZ_FQXR01000003.1"/>
</dbReference>
<proteinExistence type="predicted"/>
<evidence type="ECO:0000313" key="2">
    <source>
        <dbReference type="Proteomes" id="UP000184389"/>
    </source>
</evidence>
<dbReference type="STRING" id="1123281.SAMN02745180_00481"/>
<keyword evidence="2" id="KW-1185">Reference proteome</keyword>
<organism evidence="1 2">
    <name type="scientific">Sporanaerobacter acetigenes DSM 13106</name>
    <dbReference type="NCBI Taxonomy" id="1123281"/>
    <lineage>
        <taxon>Bacteria</taxon>
        <taxon>Bacillati</taxon>
        <taxon>Bacillota</taxon>
        <taxon>Tissierellia</taxon>
        <taxon>Tissierellales</taxon>
        <taxon>Sporanaerobacteraceae</taxon>
        <taxon>Sporanaerobacter</taxon>
    </lineage>
</organism>